<evidence type="ECO:0000256" key="12">
    <source>
        <dbReference type="ARBA" id="ARBA00047880"/>
    </source>
</evidence>
<dbReference type="EMBL" id="QSLJ01000001">
    <property type="protein sequence ID" value="RHF38945.1"/>
    <property type="molecule type" value="Genomic_DNA"/>
</dbReference>
<evidence type="ECO:0000256" key="14">
    <source>
        <dbReference type="PIRNR" id="PIRNR004491"/>
    </source>
</evidence>
<dbReference type="InterPro" id="IPR002606">
    <property type="entry name" value="Riboflavin_kinase_bac"/>
</dbReference>
<comment type="catalytic activity">
    <reaction evidence="12 14">
        <text>riboflavin + ATP = FMN + ADP + H(+)</text>
        <dbReference type="Rhea" id="RHEA:14357"/>
        <dbReference type="ChEBI" id="CHEBI:15378"/>
        <dbReference type="ChEBI" id="CHEBI:30616"/>
        <dbReference type="ChEBI" id="CHEBI:57986"/>
        <dbReference type="ChEBI" id="CHEBI:58210"/>
        <dbReference type="ChEBI" id="CHEBI:456216"/>
        <dbReference type="EC" id="2.7.1.26"/>
    </reaction>
</comment>
<evidence type="ECO:0000256" key="3">
    <source>
        <dbReference type="ARBA" id="ARBA00022630"/>
    </source>
</evidence>
<evidence type="ECO:0000256" key="11">
    <source>
        <dbReference type="ARBA" id="ARBA00023268"/>
    </source>
</evidence>
<dbReference type="RefSeq" id="WP_118103489.1">
    <property type="nucleotide sequence ID" value="NZ_CABJEU010000001.1"/>
</dbReference>
<dbReference type="PANTHER" id="PTHR22749:SF6">
    <property type="entry name" value="RIBOFLAVIN KINASE"/>
    <property type="match status" value="1"/>
</dbReference>
<evidence type="ECO:0000256" key="1">
    <source>
        <dbReference type="ARBA" id="ARBA00004726"/>
    </source>
</evidence>
<dbReference type="CDD" id="cd02064">
    <property type="entry name" value="FAD_synthetase_N"/>
    <property type="match status" value="1"/>
</dbReference>
<dbReference type="InterPro" id="IPR015865">
    <property type="entry name" value="Riboflavin_kinase_bac/euk"/>
</dbReference>
<evidence type="ECO:0000256" key="5">
    <source>
        <dbReference type="ARBA" id="ARBA00022679"/>
    </source>
</evidence>
<comment type="pathway">
    <text evidence="2 14">Cofactor biosynthesis; FMN biosynthesis; FMN from riboflavin (ATP route): step 1/1.</text>
</comment>
<evidence type="ECO:0000256" key="10">
    <source>
        <dbReference type="ARBA" id="ARBA00022840"/>
    </source>
</evidence>
<evidence type="ECO:0000256" key="4">
    <source>
        <dbReference type="ARBA" id="ARBA00022643"/>
    </source>
</evidence>
<comment type="caution">
    <text evidence="16">The sequence shown here is derived from an EMBL/GenBank/DDBJ whole genome shotgun (WGS) entry which is preliminary data.</text>
</comment>
<sequence length="352" mass="36963">MMPSDGQTRRRGVMPAAEELAADFLCAGMGDDASVLSVGGATDAPVDGPLPCVIAIGAFDGVHRGHADLLRHAIDDARERGVAAVAVTFDPDPDEVVSAHPAPKLTSMDGRLRALASIGVRVAVVPFTRQLAALDHVAFFEGVLAPYLDIRAIHVGSDFRLGARGASTVPIIADWGAHKGIAVTGHDLILDGDAPITATRIRSLISRGDVDSARRLLGRRPMLRGQVGPGRGQGTGMGFPTANVEVPGYAQMPADGVYAGLAEVDGAVWPAAINAGVPPMFADSVKSARLEANLIGFSGDLYGKKVAIAFDRLLRPSHSFESVDVLIEAVNRDIETVREQFGTSPVRIARDF</sequence>
<comment type="pathway">
    <text evidence="1 14">Cofactor biosynthesis; FAD biosynthesis; FAD from FMN: step 1/1.</text>
</comment>
<keyword evidence="3 14" id="KW-0285">Flavoprotein</keyword>
<evidence type="ECO:0000256" key="13">
    <source>
        <dbReference type="ARBA" id="ARBA00049494"/>
    </source>
</evidence>
<evidence type="ECO:0000313" key="17">
    <source>
        <dbReference type="Proteomes" id="UP000283983"/>
    </source>
</evidence>
<dbReference type="EC" id="2.7.1.26" evidence="14"/>
<keyword evidence="17" id="KW-1185">Reference proteome</keyword>
<dbReference type="GO" id="GO:0006747">
    <property type="term" value="P:FAD biosynthetic process"/>
    <property type="evidence" value="ECO:0007669"/>
    <property type="project" value="UniProtKB-UniRule"/>
</dbReference>
<dbReference type="InParanoid" id="A0A414NGS2"/>
<keyword evidence="11" id="KW-0511">Multifunctional enzyme</keyword>
<accession>A0A414NGS2</accession>
<gene>
    <name evidence="16" type="primary">ribF</name>
    <name evidence="16" type="ORF">DW682_04530</name>
</gene>
<keyword evidence="10 14" id="KW-0067">ATP-binding</keyword>
<dbReference type="SMART" id="SM00904">
    <property type="entry name" value="Flavokinase"/>
    <property type="match status" value="1"/>
</dbReference>
<dbReference type="InterPro" id="IPR023465">
    <property type="entry name" value="Riboflavin_kinase_dom_sf"/>
</dbReference>
<feature type="domain" description="Riboflavin kinase" evidence="15">
    <location>
        <begin position="216"/>
        <end position="342"/>
    </location>
</feature>
<dbReference type="UniPathway" id="UPA00277">
    <property type="reaction ID" value="UER00407"/>
</dbReference>
<evidence type="ECO:0000313" key="16">
    <source>
        <dbReference type="EMBL" id="RHF38945.1"/>
    </source>
</evidence>
<evidence type="ECO:0000259" key="15">
    <source>
        <dbReference type="SMART" id="SM00904"/>
    </source>
</evidence>
<organism evidence="16 17">
    <name type="scientific">Collinsella intestinalis</name>
    <dbReference type="NCBI Taxonomy" id="147207"/>
    <lineage>
        <taxon>Bacteria</taxon>
        <taxon>Bacillati</taxon>
        <taxon>Actinomycetota</taxon>
        <taxon>Coriobacteriia</taxon>
        <taxon>Coriobacteriales</taxon>
        <taxon>Coriobacteriaceae</taxon>
        <taxon>Collinsella</taxon>
    </lineage>
</organism>
<evidence type="ECO:0000256" key="7">
    <source>
        <dbReference type="ARBA" id="ARBA00022741"/>
    </source>
</evidence>
<evidence type="ECO:0000256" key="8">
    <source>
        <dbReference type="ARBA" id="ARBA00022777"/>
    </source>
</evidence>
<reference evidence="16 17" key="1">
    <citation type="submission" date="2018-08" db="EMBL/GenBank/DDBJ databases">
        <title>A genome reference for cultivated species of the human gut microbiota.</title>
        <authorList>
            <person name="Zou Y."/>
            <person name="Xue W."/>
            <person name="Luo G."/>
        </authorList>
    </citation>
    <scope>NUCLEOTIDE SEQUENCE [LARGE SCALE GENOMIC DNA]</scope>
    <source>
        <strain evidence="16 17">AM25-33</strain>
    </source>
</reference>
<dbReference type="Gene3D" id="2.40.30.30">
    <property type="entry name" value="Riboflavin kinase-like"/>
    <property type="match status" value="1"/>
</dbReference>
<keyword evidence="8 14" id="KW-0418">Kinase</keyword>
<dbReference type="GO" id="GO:0009398">
    <property type="term" value="P:FMN biosynthetic process"/>
    <property type="evidence" value="ECO:0007669"/>
    <property type="project" value="UniProtKB-UniRule"/>
</dbReference>
<dbReference type="InterPro" id="IPR014729">
    <property type="entry name" value="Rossmann-like_a/b/a_fold"/>
</dbReference>
<dbReference type="SUPFAM" id="SSF52374">
    <property type="entry name" value="Nucleotidylyl transferase"/>
    <property type="match status" value="1"/>
</dbReference>
<evidence type="ECO:0000256" key="2">
    <source>
        <dbReference type="ARBA" id="ARBA00005201"/>
    </source>
</evidence>
<comment type="similarity">
    <text evidence="14">Belongs to the ribF family.</text>
</comment>
<keyword evidence="7 14" id="KW-0547">Nucleotide-binding</keyword>
<dbReference type="PIRSF" id="PIRSF004491">
    <property type="entry name" value="FAD_Synth"/>
    <property type="match status" value="1"/>
</dbReference>
<dbReference type="NCBIfam" id="TIGR00083">
    <property type="entry name" value="ribF"/>
    <property type="match status" value="1"/>
</dbReference>
<dbReference type="PANTHER" id="PTHR22749">
    <property type="entry name" value="RIBOFLAVIN KINASE/FMN ADENYLYLTRANSFERASE"/>
    <property type="match status" value="1"/>
</dbReference>
<dbReference type="InterPro" id="IPR023468">
    <property type="entry name" value="Riboflavin_kinase"/>
</dbReference>
<proteinExistence type="inferred from homology"/>
<dbReference type="GO" id="GO:0005524">
    <property type="term" value="F:ATP binding"/>
    <property type="evidence" value="ECO:0007669"/>
    <property type="project" value="UniProtKB-UniRule"/>
</dbReference>
<dbReference type="InterPro" id="IPR015864">
    <property type="entry name" value="FAD_synthase"/>
</dbReference>
<dbReference type="Gene3D" id="3.40.50.620">
    <property type="entry name" value="HUPs"/>
    <property type="match status" value="1"/>
</dbReference>
<comment type="catalytic activity">
    <reaction evidence="13 14">
        <text>FMN + ATP + H(+) = FAD + diphosphate</text>
        <dbReference type="Rhea" id="RHEA:17237"/>
        <dbReference type="ChEBI" id="CHEBI:15378"/>
        <dbReference type="ChEBI" id="CHEBI:30616"/>
        <dbReference type="ChEBI" id="CHEBI:33019"/>
        <dbReference type="ChEBI" id="CHEBI:57692"/>
        <dbReference type="ChEBI" id="CHEBI:58210"/>
        <dbReference type="EC" id="2.7.7.2"/>
    </reaction>
</comment>
<dbReference type="Pfam" id="PF01687">
    <property type="entry name" value="Flavokinase"/>
    <property type="match status" value="1"/>
</dbReference>
<dbReference type="GO" id="GO:0009231">
    <property type="term" value="P:riboflavin biosynthetic process"/>
    <property type="evidence" value="ECO:0007669"/>
    <property type="project" value="InterPro"/>
</dbReference>
<dbReference type="UniPathway" id="UPA00276">
    <property type="reaction ID" value="UER00406"/>
</dbReference>
<dbReference type="GO" id="GO:0008531">
    <property type="term" value="F:riboflavin kinase activity"/>
    <property type="evidence" value="ECO:0007669"/>
    <property type="project" value="UniProtKB-UniRule"/>
</dbReference>
<dbReference type="Proteomes" id="UP000283983">
    <property type="component" value="Unassembled WGS sequence"/>
</dbReference>
<dbReference type="AlphaFoldDB" id="A0A414NGS2"/>
<keyword evidence="6 14" id="KW-0548">Nucleotidyltransferase</keyword>
<dbReference type="Pfam" id="PF06574">
    <property type="entry name" value="FAD_syn"/>
    <property type="match status" value="1"/>
</dbReference>
<protein>
    <recommendedName>
        <fullName evidence="14">Riboflavin biosynthesis protein</fullName>
    </recommendedName>
    <domain>
        <recommendedName>
            <fullName evidence="14">Riboflavin kinase</fullName>
            <ecNumber evidence="14">2.7.1.26</ecNumber>
        </recommendedName>
        <alternativeName>
            <fullName evidence="14">Flavokinase</fullName>
        </alternativeName>
    </domain>
    <domain>
        <recommendedName>
            <fullName evidence="14">FMN adenylyltransferase</fullName>
            <ecNumber evidence="14">2.7.7.2</ecNumber>
        </recommendedName>
        <alternativeName>
            <fullName evidence="14">FAD pyrophosphorylase</fullName>
        </alternativeName>
        <alternativeName>
            <fullName evidence="14">FAD synthase</fullName>
        </alternativeName>
    </domain>
</protein>
<keyword evidence="4 14" id="KW-0288">FMN</keyword>
<dbReference type="EC" id="2.7.7.2" evidence="14"/>
<dbReference type="SUPFAM" id="SSF82114">
    <property type="entry name" value="Riboflavin kinase-like"/>
    <property type="match status" value="1"/>
</dbReference>
<evidence type="ECO:0000256" key="6">
    <source>
        <dbReference type="ARBA" id="ARBA00022695"/>
    </source>
</evidence>
<keyword evidence="5 14" id="KW-0808">Transferase</keyword>
<keyword evidence="9 14" id="KW-0274">FAD</keyword>
<dbReference type="FunCoup" id="A0A414NGS2">
    <property type="interactions" value="143"/>
</dbReference>
<evidence type="ECO:0000256" key="9">
    <source>
        <dbReference type="ARBA" id="ARBA00022827"/>
    </source>
</evidence>
<name>A0A414NGS2_9ACTN</name>
<dbReference type="GO" id="GO:0003919">
    <property type="term" value="F:FMN adenylyltransferase activity"/>
    <property type="evidence" value="ECO:0007669"/>
    <property type="project" value="UniProtKB-UniRule"/>
</dbReference>